<keyword evidence="6" id="KW-1185">Reference proteome</keyword>
<comment type="cofactor">
    <cofactor evidence="1">
        <name>Zn(2+)</name>
        <dbReference type="ChEBI" id="CHEBI:29105"/>
    </cofactor>
</comment>
<keyword evidence="3" id="KW-0479">Metal-binding</keyword>
<keyword evidence="2" id="KW-0808">Transferase</keyword>
<dbReference type="PANTHER" id="PTHR37418:SF2">
    <property type="entry name" value="3-KETO-5-AMINOHEXANOATE CLEAVAGE ENZYME"/>
    <property type="match status" value="1"/>
</dbReference>
<dbReference type="Proteomes" id="UP001203207">
    <property type="component" value="Unassembled WGS sequence"/>
</dbReference>
<evidence type="ECO:0000313" key="6">
    <source>
        <dbReference type="Proteomes" id="UP001203207"/>
    </source>
</evidence>
<dbReference type="InterPro" id="IPR008567">
    <property type="entry name" value="BKACE"/>
</dbReference>
<dbReference type="GO" id="GO:0043720">
    <property type="term" value="F:3-keto-5-aminohexanoate cleavage activity"/>
    <property type="evidence" value="ECO:0007669"/>
    <property type="project" value="InterPro"/>
</dbReference>
<dbReference type="InterPro" id="IPR013785">
    <property type="entry name" value="Aldolase_TIM"/>
</dbReference>
<keyword evidence="4" id="KW-0862">Zinc</keyword>
<dbReference type="GO" id="GO:0046872">
    <property type="term" value="F:metal ion binding"/>
    <property type="evidence" value="ECO:0007669"/>
    <property type="project" value="UniProtKB-KW"/>
</dbReference>
<dbReference type="RefSeq" id="WP_250585281.1">
    <property type="nucleotide sequence ID" value="NZ_JAKRVX010000006.1"/>
</dbReference>
<evidence type="ECO:0000256" key="4">
    <source>
        <dbReference type="ARBA" id="ARBA00022833"/>
    </source>
</evidence>
<dbReference type="Pfam" id="PF05853">
    <property type="entry name" value="BKACE"/>
    <property type="match status" value="1"/>
</dbReference>
<evidence type="ECO:0000313" key="5">
    <source>
        <dbReference type="EMBL" id="MCL9817902.1"/>
    </source>
</evidence>
<evidence type="ECO:0000256" key="3">
    <source>
        <dbReference type="ARBA" id="ARBA00022723"/>
    </source>
</evidence>
<dbReference type="PANTHER" id="PTHR37418">
    <property type="entry name" value="3-KETO-5-AMINOHEXANOATE CLEAVAGE ENZYME-RELATED"/>
    <property type="match status" value="1"/>
</dbReference>
<proteinExistence type="predicted"/>
<dbReference type="Gene3D" id="3.20.20.70">
    <property type="entry name" value="Aldolase class I"/>
    <property type="match status" value="1"/>
</dbReference>
<protein>
    <submittedName>
        <fullName evidence="5">3-keto-5-aminohexanoate cleavage protein</fullName>
    </submittedName>
</protein>
<gene>
    <name evidence="5" type="ORF">AArcSt2_13235</name>
</gene>
<sequence length="279" mass="30033">MTYQSYLDGEPVIITAAVTGGVHGKEANPNLPETPAEIAAAARACEGAGASIVHLHARKENGERAFSTDAFQEVTDAVRSATDNIIIQHSTGGTAAPDELRVEPLLTDPAPEMASLDMGPLNRYGKLTSENTRSLVDRLHEVMLDRNIKPELEVFNGGHLNESLRIIDDLVAPPYINLVFGGGTTTIPHPRNLCTLADTLPPGTEFNILGFGPHQLPMTTQGLLLGGHVRVGLEDNLYYRRGELATSNEQLVKRAVRIATELGRPIATPKQARSILGLK</sequence>
<organism evidence="5 6">
    <name type="scientific">Natronocalculus amylovorans</name>
    <dbReference type="NCBI Taxonomy" id="2917812"/>
    <lineage>
        <taxon>Archaea</taxon>
        <taxon>Methanobacteriati</taxon>
        <taxon>Methanobacteriota</taxon>
        <taxon>Stenosarchaea group</taxon>
        <taxon>Halobacteria</taxon>
        <taxon>Halobacteriales</taxon>
        <taxon>Haloferacaceae</taxon>
        <taxon>Natronocalculus</taxon>
    </lineage>
</organism>
<name>A0AAE3K919_9EURY</name>
<dbReference type="AlphaFoldDB" id="A0AAE3K919"/>
<evidence type="ECO:0000256" key="2">
    <source>
        <dbReference type="ARBA" id="ARBA00022679"/>
    </source>
</evidence>
<comment type="caution">
    <text evidence="5">The sequence shown here is derived from an EMBL/GenBank/DDBJ whole genome shotgun (WGS) entry which is preliminary data.</text>
</comment>
<evidence type="ECO:0000256" key="1">
    <source>
        <dbReference type="ARBA" id="ARBA00001947"/>
    </source>
</evidence>
<reference evidence="5" key="1">
    <citation type="journal article" date="2022" name="Syst. Appl. Microbiol.">
        <title>Natronocalculus amylovorans gen. nov., sp. nov., and Natranaeroarchaeum aerophilus sp. nov., dominant culturable amylolytic natronoarchaea from hypersaline soda lakes in southwestern Siberia.</title>
        <authorList>
            <person name="Sorokin D.Y."/>
            <person name="Elcheninov A.G."/>
            <person name="Khizhniak T.V."/>
            <person name="Koenen M."/>
            <person name="Bale N.J."/>
            <person name="Damste J.S.S."/>
            <person name="Kublanov I.V."/>
        </authorList>
    </citation>
    <scope>NUCLEOTIDE SEQUENCE</scope>
    <source>
        <strain evidence="5">AArc-St2</strain>
    </source>
</reference>
<reference evidence="5" key="2">
    <citation type="submission" date="2022-02" db="EMBL/GenBank/DDBJ databases">
        <authorList>
            <person name="Elcheninov A.G."/>
            <person name="Sorokin D.Y."/>
            <person name="Kublanov I.V."/>
        </authorList>
    </citation>
    <scope>NUCLEOTIDE SEQUENCE</scope>
    <source>
        <strain evidence="5">AArc-St2</strain>
    </source>
</reference>
<accession>A0AAE3K919</accession>
<dbReference type="EMBL" id="JAKRVX010000006">
    <property type="protein sequence ID" value="MCL9817902.1"/>
    <property type="molecule type" value="Genomic_DNA"/>
</dbReference>